<dbReference type="GO" id="GO:0031966">
    <property type="term" value="C:mitochondrial membrane"/>
    <property type="evidence" value="ECO:0007669"/>
    <property type="project" value="UniProtKB-SubCell"/>
</dbReference>
<evidence type="ECO:0000313" key="9">
    <source>
        <dbReference type="RefSeq" id="XP_032801229.1"/>
    </source>
</evidence>
<feature type="transmembrane region" description="Helical" evidence="6">
    <location>
        <begin position="61"/>
        <end position="80"/>
    </location>
</feature>
<evidence type="ECO:0000256" key="5">
    <source>
        <dbReference type="SAM" id="MobiDB-lite"/>
    </source>
</evidence>
<dbReference type="RefSeq" id="XP_032801229.1">
    <property type="nucleotide sequence ID" value="XM_032945338.1"/>
</dbReference>
<keyword evidence="3 6" id="KW-1133">Transmembrane helix</keyword>
<evidence type="ECO:0000256" key="6">
    <source>
        <dbReference type="SAM" id="Phobius"/>
    </source>
</evidence>
<protein>
    <submittedName>
        <fullName evidence="9">HIG1 domain family member 2A, mitochondrial</fullName>
    </submittedName>
</protein>
<dbReference type="PROSITE" id="PS51503">
    <property type="entry name" value="HIG1"/>
    <property type="match status" value="1"/>
</dbReference>
<dbReference type="GO" id="GO:0097250">
    <property type="term" value="P:mitochondrial respirasome assembly"/>
    <property type="evidence" value="ECO:0007669"/>
    <property type="project" value="TreeGrafter"/>
</dbReference>
<evidence type="ECO:0000313" key="8">
    <source>
        <dbReference type="Proteomes" id="UP001318040"/>
    </source>
</evidence>
<dbReference type="PANTHER" id="PTHR12297:SF18">
    <property type="entry name" value="HIG1 DOMAIN FAMILY MEMBER 2A"/>
    <property type="match status" value="1"/>
</dbReference>
<dbReference type="InterPro" id="IPR007667">
    <property type="entry name" value="Hypoxia_induced_domain"/>
</dbReference>
<name>A0AAJ7WKL4_PETMA</name>
<dbReference type="KEGG" id="pmrn:116938250"/>
<accession>A0AAJ7WKL4</accession>
<dbReference type="Proteomes" id="UP001318040">
    <property type="component" value="Unplaced"/>
</dbReference>
<dbReference type="AlphaFoldDB" id="A0AAJ7WKL4"/>
<feature type="domain" description="HIG1" evidence="7">
    <location>
        <begin position="33"/>
        <end position="117"/>
    </location>
</feature>
<feature type="transmembrane region" description="Helical" evidence="6">
    <location>
        <begin position="92"/>
        <end position="114"/>
    </location>
</feature>
<keyword evidence="4 6" id="KW-0472">Membrane</keyword>
<organism evidence="8 9">
    <name type="scientific">Petromyzon marinus</name>
    <name type="common">Sea lamprey</name>
    <dbReference type="NCBI Taxonomy" id="7757"/>
    <lineage>
        <taxon>Eukaryota</taxon>
        <taxon>Metazoa</taxon>
        <taxon>Chordata</taxon>
        <taxon>Craniata</taxon>
        <taxon>Vertebrata</taxon>
        <taxon>Cyclostomata</taxon>
        <taxon>Hyperoartia</taxon>
        <taxon>Petromyzontiformes</taxon>
        <taxon>Petromyzontidae</taxon>
        <taxon>Petromyzon</taxon>
    </lineage>
</organism>
<evidence type="ECO:0000259" key="7">
    <source>
        <dbReference type="PROSITE" id="PS51503"/>
    </source>
</evidence>
<comment type="subcellular location">
    <subcellularLocation>
        <location evidence="1">Mitochondrion membrane</location>
    </subcellularLocation>
</comment>
<dbReference type="PANTHER" id="PTHR12297">
    <property type="entry name" value="HYPOXIA-INDUCBILE GENE 1 HIG1 -RELATED"/>
    <property type="match status" value="1"/>
</dbReference>
<reference evidence="9" key="1">
    <citation type="submission" date="2025-08" db="UniProtKB">
        <authorList>
            <consortium name="RefSeq"/>
        </authorList>
    </citation>
    <scope>IDENTIFICATION</scope>
    <source>
        <tissue evidence="9">Sperm</tissue>
    </source>
</reference>
<sequence>MAAAPTAAPTAAPAAAPAAASWPLDPSRPPLIEGFTPSGGDLRRTEGFGEKLARKTKENPFVPLGVLTTAVVLSLGLVAFRRGDFVRSQRLMRARVLAQGFTLVALVGGVVLGVGRG</sequence>
<evidence type="ECO:0000256" key="1">
    <source>
        <dbReference type="ARBA" id="ARBA00004325"/>
    </source>
</evidence>
<feature type="compositionally biased region" description="Low complexity" evidence="5">
    <location>
        <begin position="1"/>
        <end position="20"/>
    </location>
</feature>
<dbReference type="Gene3D" id="6.10.140.1320">
    <property type="match status" value="1"/>
</dbReference>
<dbReference type="GeneID" id="116938250"/>
<dbReference type="Pfam" id="PF04588">
    <property type="entry name" value="HIG_1_N"/>
    <property type="match status" value="1"/>
</dbReference>
<proteinExistence type="predicted"/>
<feature type="region of interest" description="Disordered" evidence="5">
    <location>
        <begin position="1"/>
        <end position="45"/>
    </location>
</feature>
<keyword evidence="2 6" id="KW-0812">Transmembrane</keyword>
<evidence type="ECO:0000256" key="2">
    <source>
        <dbReference type="ARBA" id="ARBA00022692"/>
    </source>
</evidence>
<keyword evidence="8" id="KW-1185">Reference proteome</keyword>
<gene>
    <name evidence="9" type="primary">HIGD2A</name>
</gene>
<evidence type="ECO:0000256" key="3">
    <source>
        <dbReference type="ARBA" id="ARBA00022989"/>
    </source>
</evidence>
<dbReference type="InterPro" id="IPR050355">
    <property type="entry name" value="RCF1"/>
</dbReference>
<evidence type="ECO:0000256" key="4">
    <source>
        <dbReference type="ARBA" id="ARBA00023136"/>
    </source>
</evidence>